<dbReference type="Pfam" id="PF10186">
    <property type="entry name" value="ATG14"/>
    <property type="match status" value="1"/>
</dbReference>
<dbReference type="EMBL" id="BGPR01008505">
    <property type="protein sequence ID" value="GBN34271.1"/>
    <property type="molecule type" value="Genomic_DNA"/>
</dbReference>
<reference evidence="3 4" key="1">
    <citation type="journal article" date="2019" name="Sci. Rep.">
        <title>Orb-weaving spider Araneus ventricosus genome elucidates the spidroin gene catalogue.</title>
        <authorList>
            <person name="Kono N."/>
            <person name="Nakamura H."/>
            <person name="Ohtoshi R."/>
            <person name="Moran D.A.P."/>
            <person name="Shinohara A."/>
            <person name="Yoshida Y."/>
            <person name="Fujiwara M."/>
            <person name="Mori M."/>
            <person name="Tomita M."/>
            <person name="Arakawa K."/>
        </authorList>
    </citation>
    <scope>NUCLEOTIDE SEQUENCE [LARGE SCALE GENOMIC DNA]</scope>
</reference>
<dbReference type="OrthoDB" id="72772at2759"/>
<sequence length="685" mass="77913">MAVSEYHLDTRIRRRHIPLVTQQRRLRHLRSISARNITFQNKNACSELNVAFTLHSKLDSPAFYTSEVISDGLNPSWKDFESSNFPEDVDSASLYVIVRVWNMTSEKQLLIEWMVFFTGLVYVGEQIPKEGKNFKPNTLIFGMSEGYYGCKDSYQYSAGNANDTTVKDAIDADVASLRTSYTLSTLSRIKTVERAIKQTQAAVQRRKNSISNKLQSSQDLHSIRAQQELLRIKISVLKTELQFQQRSSDALEVELEVRQNDLARRRSDINRKVAEHKKLVEKCVEMSKVYNEYRETLLKTEAQLNFRRKALISELSCIYPIVELPDGKGYSIHNAHLPNSENLTERTDQMSAVALGYVCHIVLMISQFLNVPLRYPINFYGSNSSIIDHISSSLPDKTREFQLFVKNKERRCFEYGVFLLNKNIAQLRIHCRMSTRDLSATLPNLSSLIELKLSTVRDSNVGVLHKELKPPLLVTQNGLSEFSRPESSVNLNRTYDPQMEQLKLEMEAMIPGTVPMQNLEIPVLGKDSSSATRCDSLDRGLDRKNFEETDGHVPTNNSMQAALLRQTYHHSSFPNLNSSLSVSEPPVTVQKDGKSKTKDKAKKSKKSPVLNDSIFYIPSMQAEDSARGSDSLTEEKQDEISRAVVSDDFSADLSLRTEQLANRKSSFQMQRLRSSSTDEEQSPHI</sequence>
<proteinExistence type="predicted"/>
<dbReference type="InterPro" id="IPR035892">
    <property type="entry name" value="C2_domain_sf"/>
</dbReference>
<feature type="region of interest" description="Disordered" evidence="2">
    <location>
        <begin position="620"/>
        <end position="648"/>
    </location>
</feature>
<keyword evidence="4" id="KW-1185">Reference proteome</keyword>
<dbReference type="PANTHER" id="PTHR15157:SF5">
    <property type="entry name" value="UV RADIATION RESISTANCE-ASSOCIATED GENE PROTEIN"/>
    <property type="match status" value="1"/>
</dbReference>
<evidence type="ECO:0000313" key="4">
    <source>
        <dbReference type="Proteomes" id="UP000499080"/>
    </source>
</evidence>
<name>A0A4Y2N4I9_ARAVE</name>
<dbReference type="GO" id="GO:0005768">
    <property type="term" value="C:endosome"/>
    <property type="evidence" value="ECO:0007669"/>
    <property type="project" value="TreeGrafter"/>
</dbReference>
<keyword evidence="1" id="KW-0175">Coiled coil</keyword>
<protein>
    <submittedName>
        <fullName evidence="3">UV radiation resistance associated protein</fullName>
    </submittedName>
</protein>
<dbReference type="Proteomes" id="UP000499080">
    <property type="component" value="Unassembled WGS sequence"/>
</dbReference>
<accession>A0A4Y2N4I9</accession>
<dbReference type="InterPro" id="IPR018791">
    <property type="entry name" value="UV_resistance/autophagy_Atg14"/>
</dbReference>
<evidence type="ECO:0000256" key="2">
    <source>
        <dbReference type="SAM" id="MobiDB-lite"/>
    </source>
</evidence>
<feature type="region of interest" description="Disordered" evidence="2">
    <location>
        <begin position="660"/>
        <end position="685"/>
    </location>
</feature>
<comment type="caution">
    <text evidence="3">The sequence shown here is derived from an EMBL/GenBank/DDBJ whole genome shotgun (WGS) entry which is preliminary data.</text>
</comment>
<gene>
    <name evidence="3" type="primary">Uvrag</name>
    <name evidence="3" type="ORF">AVEN_4147_1</name>
</gene>
<evidence type="ECO:0000256" key="1">
    <source>
        <dbReference type="ARBA" id="ARBA00023054"/>
    </source>
</evidence>
<dbReference type="GO" id="GO:0035493">
    <property type="term" value="P:SNARE complex assembly"/>
    <property type="evidence" value="ECO:0007669"/>
    <property type="project" value="TreeGrafter"/>
</dbReference>
<organism evidence="3 4">
    <name type="scientific">Araneus ventricosus</name>
    <name type="common">Orbweaver spider</name>
    <name type="synonym">Epeira ventricosa</name>
    <dbReference type="NCBI Taxonomy" id="182803"/>
    <lineage>
        <taxon>Eukaryota</taxon>
        <taxon>Metazoa</taxon>
        <taxon>Ecdysozoa</taxon>
        <taxon>Arthropoda</taxon>
        <taxon>Chelicerata</taxon>
        <taxon>Arachnida</taxon>
        <taxon>Araneae</taxon>
        <taxon>Araneomorphae</taxon>
        <taxon>Entelegynae</taxon>
        <taxon>Araneoidea</taxon>
        <taxon>Araneidae</taxon>
        <taxon>Araneus</taxon>
    </lineage>
</organism>
<feature type="region of interest" description="Disordered" evidence="2">
    <location>
        <begin position="575"/>
        <end position="607"/>
    </location>
</feature>
<dbReference type="GO" id="GO:0000323">
    <property type="term" value="C:lytic vacuole"/>
    <property type="evidence" value="ECO:0007669"/>
    <property type="project" value="TreeGrafter"/>
</dbReference>
<dbReference type="AlphaFoldDB" id="A0A4Y2N4I9"/>
<evidence type="ECO:0000313" key="3">
    <source>
        <dbReference type="EMBL" id="GBN34271.1"/>
    </source>
</evidence>
<dbReference type="GO" id="GO:0000149">
    <property type="term" value="F:SNARE binding"/>
    <property type="evidence" value="ECO:0007669"/>
    <property type="project" value="TreeGrafter"/>
</dbReference>
<dbReference type="GO" id="GO:0032991">
    <property type="term" value="C:protein-containing complex"/>
    <property type="evidence" value="ECO:0007669"/>
    <property type="project" value="UniProtKB-ARBA"/>
</dbReference>
<dbReference type="SUPFAM" id="SSF49562">
    <property type="entry name" value="C2 domain (Calcium/lipid-binding domain, CaLB)"/>
    <property type="match status" value="1"/>
</dbReference>
<dbReference type="PANTHER" id="PTHR15157">
    <property type="entry name" value="UV RADIATION RESISTANCE-ASSOCIATED GENE PROTEIN"/>
    <property type="match status" value="1"/>
</dbReference>
<feature type="compositionally biased region" description="Polar residues" evidence="2">
    <location>
        <begin position="660"/>
        <end position="675"/>
    </location>
</feature>